<name>A0A069QRU0_HOYLO</name>
<reference evidence="2 3" key="1">
    <citation type="submission" date="2013-08" db="EMBL/GenBank/DDBJ databases">
        <authorList>
            <person name="Weinstock G."/>
            <person name="Sodergren E."/>
            <person name="Wylie T."/>
            <person name="Fulton L."/>
            <person name="Fulton R."/>
            <person name="Fronick C."/>
            <person name="O'Laughlin M."/>
            <person name="Godfrey J."/>
            <person name="Miner T."/>
            <person name="Herter B."/>
            <person name="Appelbaum E."/>
            <person name="Cordes M."/>
            <person name="Lek S."/>
            <person name="Wollam A."/>
            <person name="Pepin K.H."/>
            <person name="Palsikar V.B."/>
            <person name="Mitreva M."/>
            <person name="Wilson R.K."/>
        </authorList>
    </citation>
    <scope>NUCLEOTIDE SEQUENCE [LARGE SCALE GENOMIC DNA]</scope>
    <source>
        <strain evidence="2 3">ATCC 15930</strain>
    </source>
</reference>
<feature type="signal peptide" evidence="1">
    <location>
        <begin position="1"/>
        <end position="15"/>
    </location>
</feature>
<evidence type="ECO:0000313" key="3">
    <source>
        <dbReference type="Proteomes" id="UP000027442"/>
    </source>
</evidence>
<evidence type="ECO:0000256" key="1">
    <source>
        <dbReference type="SAM" id="SignalP"/>
    </source>
</evidence>
<sequence length="424" mass="50341">MKALFLTLSILFVFASCKNNPTQRNQMNEKLTNKQEVLALGIRQQLNIPQDLILPFDSVGMDSLFGEYKRVVEEAEDNSESGDYEEDRIDERRMDIFIPYAFNDLLKRGFKPISAQQFEQKLNQLRIAPEQRKRLPAVYEHKHYFTIPSCVEGWHDDLAEGGMSKEDEDYVKHGNMNYCVIKGYNFIVYAPMLIRFIKRNKEKLYFRLKDNIVHINLFLLNGSKSSLTWLRHNSPLFLKDMVMTFGYDKNTYVNKFVLDETLQEVDLKQQDVSCVENIFVRKIYAKKPYIDIREGLLKTLLDSPVNDKDKKWIFALNTYGRQIMEKKSADTPSWIRKYTMEERYKIAAYIGYYLIKLIKKYDYRLCSSYAIELYYNEKFRKYLDAHNYFNLPGFIEMSDSLYQEYDFDVEVYRAREAARSSTEE</sequence>
<feature type="chain" id="PRO_5012271926" description="Lipoprotein" evidence="1">
    <location>
        <begin position="16"/>
        <end position="424"/>
    </location>
</feature>
<organism evidence="2 3">
    <name type="scientific">Hoylesella loescheii DSM 19665 = JCM 12249 = ATCC 15930</name>
    <dbReference type="NCBI Taxonomy" id="1122985"/>
    <lineage>
        <taxon>Bacteria</taxon>
        <taxon>Pseudomonadati</taxon>
        <taxon>Bacteroidota</taxon>
        <taxon>Bacteroidia</taxon>
        <taxon>Bacteroidales</taxon>
        <taxon>Prevotellaceae</taxon>
        <taxon>Hoylesella</taxon>
    </lineage>
</organism>
<accession>A0A069QRU0</accession>
<dbReference type="eggNOG" id="ENOG5032R6E">
    <property type="taxonomic scope" value="Bacteria"/>
</dbReference>
<dbReference type="EMBL" id="JNGW01000056">
    <property type="protein sequence ID" value="KDR52556.1"/>
    <property type="molecule type" value="Genomic_DNA"/>
</dbReference>
<keyword evidence="1" id="KW-0732">Signal</keyword>
<dbReference type="AlphaFoldDB" id="A0A069QRU0"/>
<gene>
    <name evidence="2" type="ORF">HMPREF1991_01351</name>
</gene>
<dbReference type="PATRIC" id="fig|1122985.7.peg.1406"/>
<keyword evidence="3" id="KW-1185">Reference proteome</keyword>
<dbReference type="Proteomes" id="UP000027442">
    <property type="component" value="Unassembled WGS sequence"/>
</dbReference>
<dbReference type="PROSITE" id="PS51257">
    <property type="entry name" value="PROKAR_LIPOPROTEIN"/>
    <property type="match status" value="1"/>
</dbReference>
<dbReference type="HOGENOM" id="CLU_642288_0_0_10"/>
<comment type="caution">
    <text evidence="2">The sequence shown here is derived from an EMBL/GenBank/DDBJ whole genome shotgun (WGS) entry which is preliminary data.</text>
</comment>
<proteinExistence type="predicted"/>
<evidence type="ECO:0008006" key="4">
    <source>
        <dbReference type="Google" id="ProtNLM"/>
    </source>
</evidence>
<evidence type="ECO:0000313" key="2">
    <source>
        <dbReference type="EMBL" id="KDR52556.1"/>
    </source>
</evidence>
<protein>
    <recommendedName>
        <fullName evidence="4">Lipoprotein</fullName>
    </recommendedName>
</protein>